<evidence type="ECO:0000313" key="6">
    <source>
        <dbReference type="Proteomes" id="UP000066480"/>
    </source>
</evidence>
<dbReference type="GO" id="GO:0005524">
    <property type="term" value="F:ATP binding"/>
    <property type="evidence" value="ECO:0007669"/>
    <property type="project" value="UniProtKB-KW"/>
</dbReference>
<dbReference type="PROSITE" id="PS00211">
    <property type="entry name" value="ABC_TRANSPORTER_1"/>
    <property type="match status" value="1"/>
</dbReference>
<evidence type="ECO:0000256" key="3">
    <source>
        <dbReference type="ARBA" id="ARBA00022840"/>
    </source>
</evidence>
<dbReference type="InterPro" id="IPR003439">
    <property type="entry name" value="ABC_transporter-like_ATP-bd"/>
</dbReference>
<evidence type="ECO:0000256" key="2">
    <source>
        <dbReference type="ARBA" id="ARBA00022741"/>
    </source>
</evidence>
<sequence>MNVRIEGVSLDVSGRRLVEDVTIDVPSGSTLGVVGPNGSGKSTLLRALYRELQPSTGAVLVDDVEVGARSLLDHARAVAALAQQESLELDFTVREVVSLGRHPHPRHADTDDAVIREAMELTEVSDLAGRSVLTLSGGERQRVMIARALAQATPVLVLDEPTNHLDLRHQLRVVARIAASARTVLVALHDLNLAVSICDQIAVMQHGRVVACGDPGTVLQPALIERVYGIRPDLVSHPESGRPQLLFTPDLQVSPDERQAHVPS</sequence>
<name>A0A0K1JDW4_9MICO</name>
<dbReference type="AlphaFoldDB" id="A0A0K1JDW4"/>
<dbReference type="SMART" id="SM00382">
    <property type="entry name" value="AAA"/>
    <property type="match status" value="1"/>
</dbReference>
<dbReference type="EMBL" id="CP011112">
    <property type="protein sequence ID" value="AKU14775.1"/>
    <property type="molecule type" value="Genomic_DNA"/>
</dbReference>
<keyword evidence="6" id="KW-1185">Reference proteome</keyword>
<keyword evidence="1" id="KW-0813">Transport</keyword>
<protein>
    <submittedName>
        <fullName evidence="5">ABC transporter ATP-binding protein</fullName>
    </submittedName>
</protein>
<dbReference type="Gene3D" id="3.40.50.300">
    <property type="entry name" value="P-loop containing nucleotide triphosphate hydrolases"/>
    <property type="match status" value="1"/>
</dbReference>
<dbReference type="Pfam" id="PF00005">
    <property type="entry name" value="ABC_tran"/>
    <property type="match status" value="1"/>
</dbReference>
<feature type="domain" description="ABC transporter" evidence="4">
    <location>
        <begin position="3"/>
        <end position="231"/>
    </location>
</feature>
<dbReference type="InterPro" id="IPR017871">
    <property type="entry name" value="ABC_transporter-like_CS"/>
</dbReference>
<dbReference type="Proteomes" id="UP000066480">
    <property type="component" value="Chromosome"/>
</dbReference>
<dbReference type="InterPro" id="IPR003593">
    <property type="entry name" value="AAA+_ATPase"/>
</dbReference>
<dbReference type="InterPro" id="IPR027417">
    <property type="entry name" value="P-loop_NTPase"/>
</dbReference>
<dbReference type="RefSeq" id="WP_052589308.1">
    <property type="nucleotide sequence ID" value="NZ_CP011112.1"/>
</dbReference>
<dbReference type="PANTHER" id="PTHR42794">
    <property type="entry name" value="HEMIN IMPORT ATP-BINDING PROTEIN HMUV"/>
    <property type="match status" value="1"/>
</dbReference>
<accession>A0A0K1JDW4</accession>
<proteinExistence type="predicted"/>
<dbReference type="KEGG" id="lmoi:VV02_00935"/>
<dbReference type="FunFam" id="3.40.50.300:FF:000134">
    <property type="entry name" value="Iron-enterobactin ABC transporter ATP-binding protein"/>
    <property type="match status" value="1"/>
</dbReference>
<evidence type="ECO:0000256" key="1">
    <source>
        <dbReference type="ARBA" id="ARBA00022448"/>
    </source>
</evidence>
<dbReference type="GO" id="GO:0016887">
    <property type="term" value="F:ATP hydrolysis activity"/>
    <property type="evidence" value="ECO:0007669"/>
    <property type="project" value="InterPro"/>
</dbReference>
<evidence type="ECO:0000259" key="4">
    <source>
        <dbReference type="PROSITE" id="PS50893"/>
    </source>
</evidence>
<dbReference type="PROSITE" id="PS50893">
    <property type="entry name" value="ABC_TRANSPORTER_2"/>
    <property type="match status" value="1"/>
</dbReference>
<gene>
    <name evidence="5" type="ORF">VV02_00935</name>
</gene>
<keyword evidence="2" id="KW-0547">Nucleotide-binding</keyword>
<dbReference type="OrthoDB" id="5296765at2"/>
<dbReference type="CDD" id="cd03214">
    <property type="entry name" value="ABC_Iron-Siderophores_B12_Hemin"/>
    <property type="match status" value="1"/>
</dbReference>
<dbReference type="SUPFAM" id="SSF52540">
    <property type="entry name" value="P-loop containing nucleoside triphosphate hydrolases"/>
    <property type="match status" value="1"/>
</dbReference>
<dbReference type="PANTHER" id="PTHR42794:SF2">
    <property type="entry name" value="ABC TRANSPORTER ATP-BINDING PROTEIN"/>
    <property type="match status" value="1"/>
</dbReference>
<dbReference type="STRING" id="571913.VV02_00935"/>
<reference evidence="5 6" key="1">
    <citation type="submission" date="2015-03" db="EMBL/GenBank/DDBJ databases">
        <title>Luteipulveratus halotolerans sp. nov., a novel actinobacterium (Dermacoccaceae) from Sarawak, Malaysia.</title>
        <authorList>
            <person name="Juboi H."/>
            <person name="Basik A."/>
            <person name="Shamsul S.S."/>
            <person name="Arnold P."/>
            <person name="Schmitt E.K."/>
            <person name="Sanglier J.-J."/>
            <person name="Yeo T."/>
        </authorList>
    </citation>
    <scope>NUCLEOTIDE SEQUENCE [LARGE SCALE GENOMIC DNA]</scope>
    <source>
        <strain evidence="5 6">MN07-A0370</strain>
    </source>
</reference>
<evidence type="ECO:0000313" key="5">
    <source>
        <dbReference type="EMBL" id="AKU14775.1"/>
    </source>
</evidence>
<organism evidence="5 6">
    <name type="scientific">Luteipulveratus mongoliensis</name>
    <dbReference type="NCBI Taxonomy" id="571913"/>
    <lineage>
        <taxon>Bacteria</taxon>
        <taxon>Bacillati</taxon>
        <taxon>Actinomycetota</taxon>
        <taxon>Actinomycetes</taxon>
        <taxon>Micrococcales</taxon>
        <taxon>Dermacoccaceae</taxon>
        <taxon>Luteipulveratus</taxon>
    </lineage>
</organism>
<keyword evidence="3 5" id="KW-0067">ATP-binding</keyword>